<protein>
    <submittedName>
        <fullName evidence="2">Lon protease homolog</fullName>
    </submittedName>
</protein>
<name>A0AC34REN6_9BILA</name>
<accession>A0AC34REN6</accession>
<sequence>MKGVPILLVTDGVLMPGTRMKIPVRTPTNLSMIEDLLLNKPDMKNKTIVVAYKQNVDSKKAFPIGTSAKIDKIICWSTNNSRIQYTLHLIGITRVEITDINGYFCQFKHLYNVCCEPISKNDELQFLDAIKKLLLFLTRENHASLIFLKELMTNLSESQIEELTDLCMAMIPGVPYSIQLEFLAELDVAKRMKTVIEQVNRIFRAKNISVVEINGLQSKKIDDNGLEKIKKSRKISPERKIMRRSTDIDEILAKLETARVPEPYKEQILMEYEKYKSMASTSPEHTVLRSWLQFAVSLPWSFSTVDKNDLAKSRAIFEAEHEGMEEVKKRILEFLAVRKLKNDLKGPILCLAGPPGVGKTSIAKSIANTLERRFQRIALGGIRDQSDIRGHRRTYVGAMPGRILTALKLAKCNNPVILLDEIDKLGAGPQGDPSAALLEVLDPEQNNSFTDLYLNMPFDLSKVLFIATANDINNVSKALRDRMEVIEMSSYSTMEKVKIAKKHIIPKQMTQHALLPNHVNFDDNSVLTLIEYTHEAGVRQLERVVGAICRNVALRVAESINTSDVSASDSKLPILITTQEVDKILNLKNKRRQSSNISEIQNSNQPGVVFGLAWTPVGGEVLVVETVLSPGSGKTYLTGNLGNVIKESIQVALSLIRANATRYDLDISTLDNSDLHVHLPAGAIGKDGPSAGSAFTLALFSQISKRKTRKDSAVTGEITLLGKILPVGGIKEKVLAAHRSQIFRIILPKGNKTDVSEIDQTILNSMQIEFVDNVHELISKMIEEPLPEKLKTKSDSLEMLSKL</sequence>
<organism evidence="1 2">
    <name type="scientific">Panagrolaimus sp. JU765</name>
    <dbReference type="NCBI Taxonomy" id="591449"/>
    <lineage>
        <taxon>Eukaryota</taxon>
        <taxon>Metazoa</taxon>
        <taxon>Ecdysozoa</taxon>
        <taxon>Nematoda</taxon>
        <taxon>Chromadorea</taxon>
        <taxon>Rhabditida</taxon>
        <taxon>Tylenchina</taxon>
        <taxon>Panagrolaimomorpha</taxon>
        <taxon>Panagrolaimoidea</taxon>
        <taxon>Panagrolaimidae</taxon>
        <taxon>Panagrolaimus</taxon>
    </lineage>
</organism>
<evidence type="ECO:0000313" key="2">
    <source>
        <dbReference type="WBParaSite" id="JU765_v2.g6221.t1"/>
    </source>
</evidence>
<proteinExistence type="predicted"/>
<reference evidence="2" key="1">
    <citation type="submission" date="2022-11" db="UniProtKB">
        <authorList>
            <consortium name="WormBaseParasite"/>
        </authorList>
    </citation>
    <scope>IDENTIFICATION</scope>
</reference>
<dbReference type="WBParaSite" id="JU765_v2.g6221.t1">
    <property type="protein sequence ID" value="JU765_v2.g6221.t1"/>
    <property type="gene ID" value="JU765_v2.g6221"/>
</dbReference>
<evidence type="ECO:0000313" key="1">
    <source>
        <dbReference type="Proteomes" id="UP000887576"/>
    </source>
</evidence>
<dbReference type="Proteomes" id="UP000887576">
    <property type="component" value="Unplaced"/>
</dbReference>